<evidence type="ECO:0000256" key="3">
    <source>
        <dbReference type="SAM" id="SignalP"/>
    </source>
</evidence>
<keyword evidence="2 3" id="KW-0732">Signal</keyword>
<sequence length="249" mass="28066">MKLNKKILALLLTGLIFSTNSYANSPEIQSPAMNTEDPYESFNRVMFDFNMGFNDTVGLPLANAYNGVVPQPVRTGLNNVFDNLQTPLSAINCFLQGKTEDGLSEIMRFTINSTFGLFGLLDIAEPAGLTAKEEDLGQTLYHWGVWNEANYLVLPFIGPYTTRSLTGNAIDSTYDPVYNYILDVENDERSLIFFGNAFVKYTSVVKLVEDIKTQPDPYVFSRESYLQYRTNQIYDGKAPQPSLDDFNFE</sequence>
<accession>A0ABY8CB21</accession>
<evidence type="ECO:0000313" key="5">
    <source>
        <dbReference type="Proteomes" id="UP001222275"/>
    </source>
</evidence>
<evidence type="ECO:0000313" key="4">
    <source>
        <dbReference type="EMBL" id="WEJ62697.1"/>
    </source>
</evidence>
<keyword evidence="5" id="KW-1185">Reference proteome</keyword>
<proteinExistence type="inferred from homology"/>
<dbReference type="Pfam" id="PF04333">
    <property type="entry name" value="MlaA"/>
    <property type="match status" value="1"/>
</dbReference>
<keyword evidence="4" id="KW-0449">Lipoprotein</keyword>
<evidence type="ECO:0000256" key="1">
    <source>
        <dbReference type="ARBA" id="ARBA00010634"/>
    </source>
</evidence>
<dbReference type="EMBL" id="CP102381">
    <property type="protein sequence ID" value="WEJ62697.1"/>
    <property type="molecule type" value="Genomic_DNA"/>
</dbReference>
<organism evidence="4 5">
    <name type="scientific">Thiomicrorhabdus lithotrophica</name>
    <dbReference type="NCBI Taxonomy" id="2949997"/>
    <lineage>
        <taxon>Bacteria</taxon>
        <taxon>Pseudomonadati</taxon>
        <taxon>Pseudomonadota</taxon>
        <taxon>Gammaproteobacteria</taxon>
        <taxon>Thiotrichales</taxon>
        <taxon>Piscirickettsiaceae</taxon>
        <taxon>Thiomicrorhabdus</taxon>
    </lineage>
</organism>
<dbReference type="InterPro" id="IPR007428">
    <property type="entry name" value="MlaA"/>
</dbReference>
<feature type="chain" id="PRO_5046566079" evidence="3">
    <location>
        <begin position="24"/>
        <end position="249"/>
    </location>
</feature>
<evidence type="ECO:0000256" key="2">
    <source>
        <dbReference type="ARBA" id="ARBA00022729"/>
    </source>
</evidence>
<protein>
    <submittedName>
        <fullName evidence="4">VacJ family lipoprotein</fullName>
    </submittedName>
</protein>
<dbReference type="PANTHER" id="PTHR30035:SF3">
    <property type="entry name" value="INTERMEMBRANE PHOSPHOLIPID TRANSPORT SYSTEM LIPOPROTEIN MLAA"/>
    <property type="match status" value="1"/>
</dbReference>
<feature type="signal peptide" evidence="3">
    <location>
        <begin position="1"/>
        <end position="23"/>
    </location>
</feature>
<comment type="similarity">
    <text evidence="1">Belongs to the MlaA family.</text>
</comment>
<dbReference type="Proteomes" id="UP001222275">
    <property type="component" value="Chromosome"/>
</dbReference>
<dbReference type="PRINTS" id="PR01805">
    <property type="entry name" value="VACJLIPOPROT"/>
</dbReference>
<dbReference type="PANTHER" id="PTHR30035">
    <property type="entry name" value="LIPOPROTEIN VACJ-RELATED"/>
    <property type="match status" value="1"/>
</dbReference>
<gene>
    <name evidence="4" type="ORF">NR989_00195</name>
</gene>
<name>A0ABY8CB21_9GAMM</name>
<reference evidence="4 5" key="1">
    <citation type="submission" date="2022-06" db="EMBL/GenBank/DDBJ databases">
        <title>Thiomicrohabdus sp. nov, an obligately chemolithoautotrophic, sulfur-oxidizing bacterium isolated from beach of Guanyin Mountain. Amoy.</title>
        <authorList>
            <person name="Zhu H."/>
        </authorList>
    </citation>
    <scope>NUCLEOTIDE SEQUENCE [LARGE SCALE GENOMIC DNA]</scope>
    <source>
        <strain evidence="4 5">XGS-01</strain>
    </source>
</reference>
<dbReference type="RefSeq" id="WP_275594953.1">
    <property type="nucleotide sequence ID" value="NZ_CP102381.1"/>
</dbReference>